<name>A0AAV4LU42_BABCB</name>
<dbReference type="GO" id="GO:0000814">
    <property type="term" value="C:ESCRT II complex"/>
    <property type="evidence" value="ECO:0007669"/>
    <property type="project" value="UniProtKB-UniRule"/>
</dbReference>
<comment type="subcellular location">
    <subcellularLocation>
        <location evidence="1">Cytoplasm</location>
    </subcellularLocation>
    <subcellularLocation>
        <location evidence="1">Endosome</location>
    </subcellularLocation>
</comment>
<dbReference type="GO" id="GO:0043130">
    <property type="term" value="F:ubiquitin binding"/>
    <property type="evidence" value="ECO:0007669"/>
    <property type="project" value="UniProtKB-UniRule"/>
</dbReference>
<dbReference type="InterPro" id="IPR037855">
    <property type="entry name" value="Vps36"/>
</dbReference>
<dbReference type="InterPro" id="IPR040608">
    <property type="entry name" value="Snf8/Vps36"/>
</dbReference>
<evidence type="ECO:0000256" key="2">
    <source>
        <dbReference type="SAM" id="Coils"/>
    </source>
</evidence>
<dbReference type="RefSeq" id="XP_067715201.1">
    <property type="nucleotide sequence ID" value="XM_067859100.1"/>
</dbReference>
<dbReference type="EMBL" id="BPLF01000002">
    <property type="protein sequence ID" value="GIX63132.1"/>
    <property type="molecule type" value="Genomic_DNA"/>
</dbReference>
<dbReference type="Proteomes" id="UP001497744">
    <property type="component" value="Unassembled WGS sequence"/>
</dbReference>
<keyword evidence="1" id="KW-0653">Protein transport</keyword>
<dbReference type="GO" id="GO:0031902">
    <property type="term" value="C:late endosome membrane"/>
    <property type="evidence" value="ECO:0007669"/>
    <property type="project" value="UniProtKB-UniRule"/>
</dbReference>
<dbReference type="Pfam" id="PF04157">
    <property type="entry name" value="EAP30"/>
    <property type="match status" value="1"/>
</dbReference>
<sequence>MYGFLNLRSSVVRNLWAHKFQTIQANVAAPRAFVANQGFAHGRSAFASNARTPARGEWANYRETARVLLAGDVNHARYKYDADALTKLPKSYNGHLGQIVRSKAFGLSPLFTHYVNPLSMVQFAAKMAKHLFKSYIKIVCTDVVYYVTLDGDVNHLYQELMKALRIHDTVDVVGRPEGPGGLSRIIQMKKEKIENAGNLLTNAMADLDSLKKKSQKLREMARRIQTGERTLSKTFDALNLRIFEDESDFSGSSDVEAMVLRAMKNQDFILLQDLFCAVNRLRVAQPLTANEVSVQVNALQERGLCKIMEINGVSTVFSKDVECCLDSIAQMVKTHPITPLDLSEAQKISLHLAEYILLYAEREGVVTRDDGVYQVRYYHNPFAS</sequence>
<keyword evidence="1" id="KW-0967">Endosome</keyword>
<comment type="similarity">
    <text evidence="1">Belongs to the VPS36 family.</text>
</comment>
<dbReference type="Gene3D" id="1.10.10.10">
    <property type="entry name" value="Winged helix-like DNA-binding domain superfamily/Winged helix DNA-binding domain"/>
    <property type="match status" value="1"/>
</dbReference>
<dbReference type="GeneID" id="94194613"/>
<feature type="coiled-coil region" evidence="2">
    <location>
        <begin position="193"/>
        <end position="220"/>
    </location>
</feature>
<keyword evidence="4" id="KW-1185">Reference proteome</keyword>
<dbReference type="GO" id="GO:0032266">
    <property type="term" value="F:phosphatidylinositol-3-phosphate binding"/>
    <property type="evidence" value="ECO:0007669"/>
    <property type="project" value="UniProtKB-UniRule"/>
</dbReference>
<dbReference type="AlphaFoldDB" id="A0AAV4LU42"/>
<protein>
    <recommendedName>
        <fullName evidence="1">Vacuolar protein-sorting-associated protein 36</fullName>
    </recommendedName>
    <alternativeName>
        <fullName evidence="1">ESCRT-II complex subunit VPS36</fullName>
    </alternativeName>
</protein>
<evidence type="ECO:0000256" key="1">
    <source>
        <dbReference type="RuleBase" id="RU367095"/>
    </source>
</evidence>
<dbReference type="InterPro" id="IPR036388">
    <property type="entry name" value="WH-like_DNA-bd_sf"/>
</dbReference>
<keyword evidence="1" id="KW-0963">Cytoplasm</keyword>
<accession>A0AAV4LU42</accession>
<proteinExistence type="inferred from homology"/>
<reference evidence="3 4" key="1">
    <citation type="submission" date="2021-06" db="EMBL/GenBank/DDBJ databases">
        <title>Genome sequence of Babesia caballi.</title>
        <authorList>
            <person name="Yamagishi J."/>
            <person name="Kidaka T."/>
            <person name="Ochi A."/>
        </authorList>
    </citation>
    <scope>NUCLEOTIDE SEQUENCE [LARGE SCALE GENOMIC DNA]</scope>
    <source>
        <strain evidence="3">USDA-D6B2</strain>
    </source>
</reference>
<evidence type="ECO:0000313" key="3">
    <source>
        <dbReference type="EMBL" id="GIX63132.1"/>
    </source>
</evidence>
<dbReference type="InterPro" id="IPR036390">
    <property type="entry name" value="WH_DNA-bd_sf"/>
</dbReference>
<keyword evidence="2" id="KW-0175">Coiled coil</keyword>
<evidence type="ECO:0000313" key="4">
    <source>
        <dbReference type="Proteomes" id="UP001497744"/>
    </source>
</evidence>
<keyword evidence="1" id="KW-0813">Transport</keyword>
<dbReference type="SUPFAM" id="SSF46785">
    <property type="entry name" value="Winged helix' DNA-binding domain"/>
    <property type="match status" value="1"/>
</dbReference>
<organism evidence="3 4">
    <name type="scientific">Babesia caballi</name>
    <dbReference type="NCBI Taxonomy" id="5871"/>
    <lineage>
        <taxon>Eukaryota</taxon>
        <taxon>Sar</taxon>
        <taxon>Alveolata</taxon>
        <taxon>Apicomplexa</taxon>
        <taxon>Aconoidasida</taxon>
        <taxon>Piroplasmida</taxon>
        <taxon>Babesiidae</taxon>
        <taxon>Babesia</taxon>
    </lineage>
</organism>
<comment type="subunit">
    <text evidence="1">Component of the endosomal sorting complex required for transport II (ESCRT-II).</text>
</comment>
<dbReference type="PANTHER" id="PTHR13128:SF12">
    <property type="entry name" value="VACUOLAR PROTEIN-SORTING-ASSOCIATED PROTEIN 36"/>
    <property type="match status" value="1"/>
</dbReference>
<dbReference type="GO" id="GO:0043328">
    <property type="term" value="P:protein transport to vacuole involved in ubiquitin-dependent protein catabolic process via the multivesicular body sorting pathway"/>
    <property type="evidence" value="ECO:0007669"/>
    <property type="project" value="UniProtKB-UniRule"/>
</dbReference>
<dbReference type="PANTHER" id="PTHR13128">
    <property type="entry name" value="VACUOLAR PROTEIN-SORTING-ASSOCIATED PROTEIN 36"/>
    <property type="match status" value="1"/>
</dbReference>
<comment type="caution">
    <text evidence="3">The sequence shown here is derived from an EMBL/GenBank/DDBJ whole genome shotgun (WGS) entry which is preliminary data.</text>
</comment>
<comment type="function">
    <text evidence="1">Component of the ESCRT-II complex (endosomal sorting complex required for transport II), which is required for multivesicular body (MVB) formation and sorting of endosomal cargo proteins into MVBs.</text>
</comment>
<gene>
    <name evidence="3" type="ORF">BcabD6B2_25670</name>
</gene>